<organism evidence="3 4">
    <name type="scientific">Elysia marginata</name>
    <dbReference type="NCBI Taxonomy" id="1093978"/>
    <lineage>
        <taxon>Eukaryota</taxon>
        <taxon>Metazoa</taxon>
        <taxon>Spiralia</taxon>
        <taxon>Lophotrochozoa</taxon>
        <taxon>Mollusca</taxon>
        <taxon>Gastropoda</taxon>
        <taxon>Heterobranchia</taxon>
        <taxon>Euthyneura</taxon>
        <taxon>Panpulmonata</taxon>
        <taxon>Sacoglossa</taxon>
        <taxon>Placobranchoidea</taxon>
        <taxon>Plakobranchidae</taxon>
        <taxon>Elysia</taxon>
    </lineage>
</organism>
<evidence type="ECO:0000256" key="1">
    <source>
        <dbReference type="SAM" id="Phobius"/>
    </source>
</evidence>
<dbReference type="InterPro" id="IPR000477">
    <property type="entry name" value="RT_dom"/>
</dbReference>
<feature type="transmembrane region" description="Helical" evidence="1">
    <location>
        <begin position="546"/>
        <end position="571"/>
    </location>
</feature>
<gene>
    <name evidence="3" type="ORF">ElyMa_002887700</name>
</gene>
<evidence type="ECO:0000313" key="3">
    <source>
        <dbReference type="EMBL" id="GFS03472.1"/>
    </source>
</evidence>
<sequence length="586" mass="66616">MTEEILELMDKRKEAKGSDLYESLSKTVKMKFKEAKNKWIEDKCANLENTVHLSEKYSIVKELTGNKKSNKTSNCIKSKDGKLLFDKKEDLGRWTEYIGCLFEDDRVENPPMVSNLDGPPIIASEVQYALKKMKSGKPPGLDNISTEMLKAIEFIFRETSKYYGLNISGRKLKTIRYADDTVLLTENAEDLQLLAEAVNKHSNDAGLEMNVKKTKTMVITKFPPKATLIKIKETELECYHFKHLLLRKARVGRMFFLEVHMLAWCAMVVFISCSSVKGSPTITLLERKATTSCDNFQLAGQDYTQLKYHVTGANSAYKLGAFTAPVLIDLPLLNEVCSLLDSRTGNCTRTEECWGEEIRPGEYHLTYNKTADADTSNATVVMQWSGFGDPVRSDTYTFHEVFTAEISFIRFISTFKKSQEFLVAGEDSTVLEFDVYGIYNIPESGNAPQFYYVTSDGVEHKGCRSFDKDTGGCINQTRTNDRCSCRETTRCVYRISYTLPARQYVSNATVYLLWHGETDLRSDNFTLPQIRKLTEFRNKRQQTKSIVVGLWITFILLIVSTGVAVCLYFCLKGSHFFSRQSENNDG</sequence>
<proteinExistence type="predicted"/>
<evidence type="ECO:0000259" key="2">
    <source>
        <dbReference type="Pfam" id="PF00078"/>
    </source>
</evidence>
<keyword evidence="3" id="KW-0378">Hydrolase</keyword>
<dbReference type="AlphaFoldDB" id="A0AAV4I1X6"/>
<dbReference type="EMBL" id="BMAT01005983">
    <property type="protein sequence ID" value="GFS03472.1"/>
    <property type="molecule type" value="Genomic_DNA"/>
</dbReference>
<evidence type="ECO:0000313" key="4">
    <source>
        <dbReference type="Proteomes" id="UP000762676"/>
    </source>
</evidence>
<reference evidence="3 4" key="1">
    <citation type="journal article" date="2021" name="Elife">
        <title>Chloroplast acquisition without the gene transfer in kleptoplastic sea slugs, Plakobranchus ocellatus.</title>
        <authorList>
            <person name="Maeda T."/>
            <person name="Takahashi S."/>
            <person name="Yoshida T."/>
            <person name="Shimamura S."/>
            <person name="Takaki Y."/>
            <person name="Nagai Y."/>
            <person name="Toyoda A."/>
            <person name="Suzuki Y."/>
            <person name="Arimoto A."/>
            <person name="Ishii H."/>
            <person name="Satoh N."/>
            <person name="Nishiyama T."/>
            <person name="Hasebe M."/>
            <person name="Maruyama T."/>
            <person name="Minagawa J."/>
            <person name="Obokata J."/>
            <person name="Shigenobu S."/>
        </authorList>
    </citation>
    <scope>NUCLEOTIDE SEQUENCE [LARGE SCALE GENOMIC DNA]</scope>
</reference>
<keyword evidence="1" id="KW-0472">Membrane</keyword>
<dbReference type="Proteomes" id="UP000762676">
    <property type="component" value="Unassembled WGS sequence"/>
</dbReference>
<keyword evidence="3" id="KW-0540">Nuclease</keyword>
<dbReference type="Pfam" id="PF00078">
    <property type="entry name" value="RVT_1"/>
    <property type="match status" value="1"/>
</dbReference>
<comment type="caution">
    <text evidence="3">The sequence shown here is derived from an EMBL/GenBank/DDBJ whole genome shotgun (WGS) entry which is preliminary data.</text>
</comment>
<name>A0AAV4I1X6_9GAST</name>
<keyword evidence="1" id="KW-1133">Transmembrane helix</keyword>
<feature type="domain" description="Reverse transcriptase" evidence="2">
    <location>
        <begin position="136"/>
        <end position="218"/>
    </location>
</feature>
<protein>
    <submittedName>
        <fullName evidence="3">Endonuclease-reverse transcriptase</fullName>
    </submittedName>
</protein>
<keyword evidence="1" id="KW-0812">Transmembrane</keyword>
<accession>A0AAV4I1X6</accession>
<keyword evidence="4" id="KW-1185">Reference proteome</keyword>
<dbReference type="GO" id="GO:0004519">
    <property type="term" value="F:endonuclease activity"/>
    <property type="evidence" value="ECO:0007669"/>
    <property type="project" value="UniProtKB-KW"/>
</dbReference>
<keyword evidence="3" id="KW-0255">Endonuclease</keyword>